<evidence type="ECO:0000256" key="5">
    <source>
        <dbReference type="ARBA" id="ARBA00022989"/>
    </source>
</evidence>
<evidence type="ECO:0000256" key="3">
    <source>
        <dbReference type="ARBA" id="ARBA00022448"/>
    </source>
</evidence>
<evidence type="ECO:0000256" key="7">
    <source>
        <dbReference type="SAM" id="MobiDB-lite"/>
    </source>
</evidence>
<evidence type="ECO:0000256" key="2">
    <source>
        <dbReference type="ARBA" id="ARBA00010992"/>
    </source>
</evidence>
<dbReference type="InterPro" id="IPR005828">
    <property type="entry name" value="MFS_sugar_transport-like"/>
</dbReference>
<keyword evidence="6 8" id="KW-0472">Membrane</keyword>
<feature type="transmembrane region" description="Helical" evidence="8">
    <location>
        <begin position="183"/>
        <end position="202"/>
    </location>
</feature>
<dbReference type="InterPro" id="IPR036259">
    <property type="entry name" value="MFS_trans_sf"/>
</dbReference>
<dbReference type="PANTHER" id="PTHR23511">
    <property type="entry name" value="SYNAPTIC VESICLE GLYCOPROTEIN 2"/>
    <property type="match status" value="1"/>
</dbReference>
<evidence type="ECO:0000313" key="10">
    <source>
        <dbReference type="EMBL" id="GLQ10516.1"/>
    </source>
</evidence>
<evidence type="ECO:0000256" key="1">
    <source>
        <dbReference type="ARBA" id="ARBA00004141"/>
    </source>
</evidence>
<evidence type="ECO:0000313" key="11">
    <source>
        <dbReference type="Proteomes" id="UP001161406"/>
    </source>
</evidence>
<evidence type="ECO:0000256" key="8">
    <source>
        <dbReference type="SAM" id="Phobius"/>
    </source>
</evidence>
<feature type="transmembrane region" description="Helical" evidence="8">
    <location>
        <begin position="301"/>
        <end position="319"/>
    </location>
</feature>
<dbReference type="EMBL" id="BSNG01000001">
    <property type="protein sequence ID" value="GLQ10516.1"/>
    <property type="molecule type" value="Genomic_DNA"/>
</dbReference>
<dbReference type="RefSeq" id="WP_284391165.1">
    <property type="nucleotide sequence ID" value="NZ_BSNG01000001.1"/>
</dbReference>
<comment type="subcellular location">
    <subcellularLocation>
        <location evidence="1">Membrane</location>
        <topology evidence="1">Multi-pass membrane protein</topology>
    </subcellularLocation>
</comment>
<feature type="transmembrane region" description="Helical" evidence="8">
    <location>
        <begin position="350"/>
        <end position="373"/>
    </location>
</feature>
<feature type="transmembrane region" description="Helical" evidence="8">
    <location>
        <begin position="326"/>
        <end position="344"/>
    </location>
</feature>
<dbReference type="InterPro" id="IPR020846">
    <property type="entry name" value="MFS_dom"/>
</dbReference>
<gene>
    <name evidence="10" type="primary">ydjE</name>
    <name evidence="10" type="ORF">GCM10007913_24480</name>
</gene>
<evidence type="ECO:0000259" key="9">
    <source>
        <dbReference type="PROSITE" id="PS50850"/>
    </source>
</evidence>
<feature type="transmembrane region" description="Helical" evidence="8">
    <location>
        <begin position="148"/>
        <end position="171"/>
    </location>
</feature>
<organism evidence="10 11">
    <name type="scientific">Devosia yakushimensis</name>
    <dbReference type="NCBI Taxonomy" id="470028"/>
    <lineage>
        <taxon>Bacteria</taxon>
        <taxon>Pseudomonadati</taxon>
        <taxon>Pseudomonadota</taxon>
        <taxon>Alphaproteobacteria</taxon>
        <taxon>Hyphomicrobiales</taxon>
        <taxon>Devosiaceae</taxon>
        <taxon>Devosia</taxon>
    </lineage>
</organism>
<dbReference type="Proteomes" id="UP001161406">
    <property type="component" value="Unassembled WGS sequence"/>
</dbReference>
<feature type="transmembrane region" description="Helical" evidence="8">
    <location>
        <begin position="262"/>
        <end position="289"/>
    </location>
</feature>
<dbReference type="PROSITE" id="PS50850">
    <property type="entry name" value="MFS"/>
    <property type="match status" value="1"/>
</dbReference>
<reference evidence="10" key="2">
    <citation type="submission" date="2023-01" db="EMBL/GenBank/DDBJ databases">
        <title>Draft genome sequence of Devosia yakushimensis strain NBRC 103855.</title>
        <authorList>
            <person name="Sun Q."/>
            <person name="Mori K."/>
        </authorList>
    </citation>
    <scope>NUCLEOTIDE SEQUENCE</scope>
    <source>
        <strain evidence="10">NBRC 103855</strain>
    </source>
</reference>
<evidence type="ECO:0000256" key="6">
    <source>
        <dbReference type="ARBA" id="ARBA00023136"/>
    </source>
</evidence>
<reference evidence="10" key="1">
    <citation type="journal article" date="2014" name="Int. J. Syst. Evol. Microbiol.">
        <title>Complete genome of a new Firmicutes species belonging to the dominant human colonic microbiota ('Ruminococcus bicirculans') reveals two chromosomes and a selective capacity to utilize plant glucans.</title>
        <authorList>
            <consortium name="NISC Comparative Sequencing Program"/>
            <person name="Wegmann U."/>
            <person name="Louis P."/>
            <person name="Goesmann A."/>
            <person name="Henrissat B."/>
            <person name="Duncan S.H."/>
            <person name="Flint H.J."/>
        </authorList>
    </citation>
    <scope>NUCLEOTIDE SEQUENCE</scope>
    <source>
        <strain evidence="10">NBRC 103855</strain>
    </source>
</reference>
<feature type="transmembrane region" description="Helical" evidence="8">
    <location>
        <begin position="21"/>
        <end position="48"/>
    </location>
</feature>
<dbReference type="SUPFAM" id="SSF103473">
    <property type="entry name" value="MFS general substrate transporter"/>
    <property type="match status" value="1"/>
</dbReference>
<keyword evidence="11" id="KW-1185">Reference proteome</keyword>
<dbReference type="Pfam" id="PF00083">
    <property type="entry name" value="Sugar_tr"/>
    <property type="match status" value="1"/>
</dbReference>
<protein>
    <submittedName>
        <fullName evidence="10">MFS transporter</fullName>
    </submittedName>
</protein>
<keyword evidence="5 8" id="KW-1133">Transmembrane helix</keyword>
<sequence>MTNAQDISARLDSLPLSRLHLAVAALCGIGLFVDTAELSLGSVLSAVFSVPGSPLDTGQLAWLLASVFIGGAIGAPLLGWLSDRHGRRTALQISMALVALPSFGAALSSEGTWLIVFRFLSGMALGAYPPLMHAYLADILPPRWRAPLDMAAVSLGLLGWPLVALLVWWLTPWRPLDIEGWRWALHVGGVMSLGICAAFWLVPESPRNLAARGQHLAAERAYGRFARSAGQSPPPAPSLSAVPNPSTGPAPRREFGRYWPRLVLIATIYLFRPWATVGFPLIVGALMIAKGYALDRSLLSIGFGGFGAAAGALLAAVVVDRIDRRMALTLVSAGLIAAGLVIALNTSYELLVGAIAAFSFLAAIYGPVLSIYAAEIFPTGIRASATAIAWSMNRVGSAIAPLALLPTLQAAGPLTTFATIAITLLLSLLLIALFGPKGRARLSVED</sequence>
<proteinExistence type="inferred from homology"/>
<accession>A0ABQ5UF00</accession>
<dbReference type="CDD" id="cd17316">
    <property type="entry name" value="MFS_SV2_like"/>
    <property type="match status" value="1"/>
</dbReference>
<keyword evidence="3" id="KW-0813">Transport</keyword>
<comment type="similarity">
    <text evidence="2">Belongs to the major facilitator superfamily. Sugar transporter (TC 2.A.1.1) family.</text>
</comment>
<feature type="region of interest" description="Disordered" evidence="7">
    <location>
        <begin position="227"/>
        <end position="249"/>
    </location>
</feature>
<name>A0ABQ5UF00_9HYPH</name>
<keyword evidence="4 8" id="KW-0812">Transmembrane</keyword>
<feature type="transmembrane region" description="Helical" evidence="8">
    <location>
        <begin position="385"/>
        <end position="404"/>
    </location>
</feature>
<feature type="domain" description="Major facilitator superfamily (MFS) profile" evidence="9">
    <location>
        <begin position="20"/>
        <end position="439"/>
    </location>
</feature>
<feature type="transmembrane region" description="Helical" evidence="8">
    <location>
        <begin position="410"/>
        <end position="434"/>
    </location>
</feature>
<dbReference type="PANTHER" id="PTHR23511:SF34">
    <property type="entry name" value="SYNAPTIC VESICLE GLYCOPROTEIN 2"/>
    <property type="match status" value="1"/>
</dbReference>
<evidence type="ECO:0000256" key="4">
    <source>
        <dbReference type="ARBA" id="ARBA00022692"/>
    </source>
</evidence>
<feature type="transmembrane region" description="Helical" evidence="8">
    <location>
        <begin position="60"/>
        <end position="82"/>
    </location>
</feature>
<dbReference type="Gene3D" id="1.20.1250.20">
    <property type="entry name" value="MFS general substrate transporter like domains"/>
    <property type="match status" value="1"/>
</dbReference>
<comment type="caution">
    <text evidence="10">The sequence shown here is derived from an EMBL/GenBank/DDBJ whole genome shotgun (WGS) entry which is preliminary data.</text>
</comment>